<comment type="caution">
    <text evidence="2">The sequence shown here is derived from an EMBL/GenBank/DDBJ whole genome shotgun (WGS) entry which is preliminary data.</text>
</comment>
<reference evidence="2" key="1">
    <citation type="submission" date="2022-03" db="EMBL/GenBank/DDBJ databases">
        <authorList>
            <person name="Lindestad O."/>
        </authorList>
    </citation>
    <scope>NUCLEOTIDE SEQUENCE</scope>
</reference>
<sequence length="99" mass="11346">MMIMEAGLAALLIVLCCVLPDVEGRELPDVLEDMDYFSELSKPLRWASQKTNSPSHEEVEMRVYSFGSAKHNPSTRSHSNERLPARRIGFVHMGRFLRR</sequence>
<dbReference type="EMBL" id="CAKXAJ010024682">
    <property type="protein sequence ID" value="CAH2229085.1"/>
    <property type="molecule type" value="Genomic_DNA"/>
</dbReference>
<evidence type="ECO:0000313" key="3">
    <source>
        <dbReference type="Proteomes" id="UP000838756"/>
    </source>
</evidence>
<feature type="signal peptide" evidence="1">
    <location>
        <begin position="1"/>
        <end position="24"/>
    </location>
</feature>
<protein>
    <submittedName>
        <fullName evidence="2">Jg2530 protein</fullName>
    </submittedName>
</protein>
<feature type="chain" id="PRO_5035774674" evidence="1">
    <location>
        <begin position="25"/>
        <end position="99"/>
    </location>
</feature>
<keyword evidence="3" id="KW-1185">Reference proteome</keyword>
<dbReference type="OrthoDB" id="5296287at2759"/>
<dbReference type="Proteomes" id="UP000838756">
    <property type="component" value="Unassembled WGS sequence"/>
</dbReference>
<evidence type="ECO:0000256" key="1">
    <source>
        <dbReference type="SAM" id="SignalP"/>
    </source>
</evidence>
<accession>A0A8S4R119</accession>
<dbReference type="AlphaFoldDB" id="A0A8S4R119"/>
<organism evidence="2 3">
    <name type="scientific">Pararge aegeria aegeria</name>
    <dbReference type="NCBI Taxonomy" id="348720"/>
    <lineage>
        <taxon>Eukaryota</taxon>
        <taxon>Metazoa</taxon>
        <taxon>Ecdysozoa</taxon>
        <taxon>Arthropoda</taxon>
        <taxon>Hexapoda</taxon>
        <taxon>Insecta</taxon>
        <taxon>Pterygota</taxon>
        <taxon>Neoptera</taxon>
        <taxon>Endopterygota</taxon>
        <taxon>Lepidoptera</taxon>
        <taxon>Glossata</taxon>
        <taxon>Ditrysia</taxon>
        <taxon>Papilionoidea</taxon>
        <taxon>Nymphalidae</taxon>
        <taxon>Satyrinae</taxon>
        <taxon>Satyrini</taxon>
        <taxon>Parargina</taxon>
        <taxon>Pararge</taxon>
    </lineage>
</organism>
<evidence type="ECO:0000313" key="2">
    <source>
        <dbReference type="EMBL" id="CAH2229085.1"/>
    </source>
</evidence>
<name>A0A8S4R119_9NEOP</name>
<proteinExistence type="predicted"/>
<keyword evidence="1" id="KW-0732">Signal</keyword>
<gene>
    <name evidence="2" type="primary">jg2530</name>
    <name evidence="2" type="ORF">PAEG_LOCUS8572</name>
</gene>